<evidence type="ECO:0000259" key="11">
    <source>
        <dbReference type="Pfam" id="PF07219"/>
    </source>
</evidence>
<keyword evidence="7 10" id="KW-1133">Transmembrane helix</keyword>
<protein>
    <submittedName>
        <fullName evidence="12">Heme biosynthesis HemY N-terminal domain-containing protein</fullName>
    </submittedName>
</protein>
<sequence>MRKRYQRGAMRGVFWLLAMASMAVALALMMGDNDATVTLFWFPYRFDASFNLILVLLLASFALLYLGLRGFATLREIPRRARRWRDRQIERAAVSGILDALAYQLAGRFVRAHTSAGEALRHLDELSEEPAGLNLGQMRLLAHLLAAESAQSLQNRGARDEHLGVALQSSLARHAPDAHEGALLRAIRWAIEDRNPSLARSRLQDVPQGAARRIQALRLRLRVARLDGSVAEALEVTRLLTKHRAFSPDAGKSLVRGLALDALRQARDFNQLQNVWHKLTESEKSMPELVLAGAQRAHELLALETDTGSEGQADGAQKVLGWIEPIWPQVANLDDESLRRLVKVIEPAMAHVEGPWLSRIEQALQDAPGNPYWQYLVGQACLQRRLWGKAALLLGQASHGLRDPGLLRRTWRSLARLAEERGDHAAVVSALQRAASID</sequence>
<evidence type="ECO:0000256" key="4">
    <source>
        <dbReference type="ARBA" id="ARBA00022475"/>
    </source>
</evidence>
<feature type="transmembrane region" description="Helical" evidence="10">
    <location>
        <begin position="50"/>
        <end position="68"/>
    </location>
</feature>
<evidence type="ECO:0000256" key="7">
    <source>
        <dbReference type="ARBA" id="ARBA00022989"/>
    </source>
</evidence>
<evidence type="ECO:0000256" key="2">
    <source>
        <dbReference type="ARBA" id="ARBA00004429"/>
    </source>
</evidence>
<dbReference type="Proteomes" id="UP001596495">
    <property type="component" value="Unassembled WGS sequence"/>
</dbReference>
<keyword evidence="5" id="KW-0997">Cell inner membrane</keyword>
<comment type="pathway">
    <text evidence="3">Porphyrin-containing compound metabolism; protoheme biosynthesis.</text>
</comment>
<dbReference type="RefSeq" id="WP_382254342.1">
    <property type="nucleotide sequence ID" value="NZ_JBHTBX010000002.1"/>
</dbReference>
<dbReference type="InterPro" id="IPR010817">
    <property type="entry name" value="HemY_N"/>
</dbReference>
<evidence type="ECO:0000256" key="5">
    <source>
        <dbReference type="ARBA" id="ARBA00022519"/>
    </source>
</evidence>
<proteinExistence type="predicted"/>
<evidence type="ECO:0000256" key="10">
    <source>
        <dbReference type="SAM" id="Phobius"/>
    </source>
</evidence>
<comment type="function">
    <text evidence="1">Involved in a late step of protoheme IX synthesis.</text>
</comment>
<organism evidence="12 13">
    <name type="scientific">Hydrogenophaga bisanensis</name>
    <dbReference type="NCBI Taxonomy" id="439611"/>
    <lineage>
        <taxon>Bacteria</taxon>
        <taxon>Pseudomonadati</taxon>
        <taxon>Pseudomonadota</taxon>
        <taxon>Betaproteobacteria</taxon>
        <taxon>Burkholderiales</taxon>
        <taxon>Comamonadaceae</taxon>
        <taxon>Hydrogenophaga</taxon>
    </lineage>
</organism>
<evidence type="ECO:0000256" key="6">
    <source>
        <dbReference type="ARBA" id="ARBA00022692"/>
    </source>
</evidence>
<comment type="subcellular location">
    <subcellularLocation>
        <location evidence="2">Cell inner membrane</location>
        <topology evidence="2">Multi-pass membrane protein</topology>
    </subcellularLocation>
</comment>
<feature type="domain" description="HemY N-terminal" evidence="11">
    <location>
        <begin position="36"/>
        <end position="152"/>
    </location>
</feature>
<name>A0ABW2R620_9BURK</name>
<evidence type="ECO:0000313" key="12">
    <source>
        <dbReference type="EMBL" id="MFC7433823.1"/>
    </source>
</evidence>
<reference evidence="13" key="1">
    <citation type="journal article" date="2019" name="Int. J. Syst. Evol. Microbiol.">
        <title>The Global Catalogue of Microorganisms (GCM) 10K type strain sequencing project: providing services to taxonomists for standard genome sequencing and annotation.</title>
        <authorList>
            <consortium name="The Broad Institute Genomics Platform"/>
            <consortium name="The Broad Institute Genome Sequencing Center for Infectious Disease"/>
            <person name="Wu L."/>
            <person name="Ma J."/>
        </authorList>
    </citation>
    <scope>NUCLEOTIDE SEQUENCE [LARGE SCALE GENOMIC DNA]</scope>
    <source>
        <strain evidence="13">CCUG 54518</strain>
    </source>
</reference>
<dbReference type="Pfam" id="PF07219">
    <property type="entry name" value="HemY_N"/>
    <property type="match status" value="1"/>
</dbReference>
<feature type="transmembrane region" description="Helical" evidence="10">
    <location>
        <begin position="12"/>
        <end position="30"/>
    </location>
</feature>
<comment type="caution">
    <text evidence="12">The sequence shown here is derived from an EMBL/GenBank/DDBJ whole genome shotgun (WGS) entry which is preliminary data.</text>
</comment>
<evidence type="ECO:0000256" key="3">
    <source>
        <dbReference type="ARBA" id="ARBA00004744"/>
    </source>
</evidence>
<dbReference type="InterPro" id="IPR011990">
    <property type="entry name" value="TPR-like_helical_dom_sf"/>
</dbReference>
<keyword evidence="4" id="KW-1003">Cell membrane</keyword>
<evidence type="ECO:0000256" key="1">
    <source>
        <dbReference type="ARBA" id="ARBA00002962"/>
    </source>
</evidence>
<dbReference type="NCBIfam" id="TIGR00540">
    <property type="entry name" value="TPR_hemY_coli"/>
    <property type="match status" value="1"/>
</dbReference>
<dbReference type="EMBL" id="JBHTBX010000002">
    <property type="protein sequence ID" value="MFC7433823.1"/>
    <property type="molecule type" value="Genomic_DNA"/>
</dbReference>
<dbReference type="InterPro" id="IPR005254">
    <property type="entry name" value="Heme_biosyn_assoc_TPR_pro"/>
</dbReference>
<keyword evidence="9" id="KW-0627">Porphyrin biosynthesis</keyword>
<keyword evidence="13" id="KW-1185">Reference proteome</keyword>
<evidence type="ECO:0000256" key="9">
    <source>
        <dbReference type="ARBA" id="ARBA00023244"/>
    </source>
</evidence>
<keyword evidence="8 10" id="KW-0472">Membrane</keyword>
<gene>
    <name evidence="12" type="ORF">ACFQNJ_04800</name>
</gene>
<keyword evidence="6 10" id="KW-0812">Transmembrane</keyword>
<evidence type="ECO:0000313" key="13">
    <source>
        <dbReference type="Proteomes" id="UP001596495"/>
    </source>
</evidence>
<evidence type="ECO:0000256" key="8">
    <source>
        <dbReference type="ARBA" id="ARBA00023136"/>
    </source>
</evidence>
<dbReference type="Gene3D" id="1.25.40.10">
    <property type="entry name" value="Tetratricopeptide repeat domain"/>
    <property type="match status" value="1"/>
</dbReference>
<accession>A0ABW2R620</accession>